<gene>
    <name evidence="2" type="ORF">ARALYDRAFT_677524</name>
</gene>
<protein>
    <submittedName>
        <fullName evidence="2">Predicted protein</fullName>
    </submittedName>
</protein>
<feature type="compositionally biased region" description="Basic and acidic residues" evidence="1">
    <location>
        <begin position="52"/>
        <end position="65"/>
    </location>
</feature>
<feature type="region of interest" description="Disordered" evidence="1">
    <location>
        <begin position="50"/>
        <end position="76"/>
    </location>
</feature>
<name>D7KWJ7_ARALL</name>
<accession>D7KWJ7</accession>
<dbReference type="AlphaFoldDB" id="D7KWJ7"/>
<sequence length="76" mass="9198">MKVLMNDLCLLLKQERFDDRDLVMLLTSNQREEIKIERCLKRKMQIGDDDNERYKMDEGRNEPWRPESIASVRGKR</sequence>
<dbReference type="Gramene" id="Al_scaffold_0002_2674">
    <property type="protein sequence ID" value="Al_scaffold_0002_2674"/>
    <property type="gene ID" value="Al_scaffold_0002_2674"/>
</dbReference>
<dbReference type="EMBL" id="GL348714">
    <property type="protein sequence ID" value="EFH64052.1"/>
    <property type="molecule type" value="Genomic_DNA"/>
</dbReference>
<dbReference type="HOGENOM" id="CLU_2657817_0_0_1"/>
<dbReference type="Proteomes" id="UP000008694">
    <property type="component" value="Unassembled WGS sequence"/>
</dbReference>
<reference evidence="3" key="1">
    <citation type="journal article" date="2011" name="Nat. Genet.">
        <title>The Arabidopsis lyrata genome sequence and the basis of rapid genome size change.</title>
        <authorList>
            <person name="Hu T.T."/>
            <person name="Pattyn P."/>
            <person name="Bakker E.G."/>
            <person name="Cao J."/>
            <person name="Cheng J.-F."/>
            <person name="Clark R.M."/>
            <person name="Fahlgren N."/>
            <person name="Fawcett J.A."/>
            <person name="Grimwood J."/>
            <person name="Gundlach H."/>
            <person name="Haberer G."/>
            <person name="Hollister J.D."/>
            <person name="Ossowski S."/>
            <person name="Ottilar R.P."/>
            <person name="Salamov A.A."/>
            <person name="Schneeberger K."/>
            <person name="Spannagl M."/>
            <person name="Wang X."/>
            <person name="Yang L."/>
            <person name="Nasrallah M.E."/>
            <person name="Bergelson J."/>
            <person name="Carrington J.C."/>
            <person name="Gaut B.S."/>
            <person name="Schmutz J."/>
            <person name="Mayer K.F.X."/>
            <person name="Van de Peer Y."/>
            <person name="Grigoriev I.V."/>
            <person name="Nordborg M."/>
            <person name="Weigel D."/>
            <person name="Guo Y.-L."/>
        </authorList>
    </citation>
    <scope>NUCLEOTIDE SEQUENCE [LARGE SCALE GENOMIC DNA]</scope>
    <source>
        <strain evidence="3">cv. MN47</strain>
    </source>
</reference>
<organism evidence="3">
    <name type="scientific">Arabidopsis lyrata subsp. lyrata</name>
    <name type="common">Lyre-leaved rock-cress</name>
    <dbReference type="NCBI Taxonomy" id="81972"/>
    <lineage>
        <taxon>Eukaryota</taxon>
        <taxon>Viridiplantae</taxon>
        <taxon>Streptophyta</taxon>
        <taxon>Embryophyta</taxon>
        <taxon>Tracheophyta</taxon>
        <taxon>Spermatophyta</taxon>
        <taxon>Magnoliopsida</taxon>
        <taxon>eudicotyledons</taxon>
        <taxon>Gunneridae</taxon>
        <taxon>Pentapetalae</taxon>
        <taxon>rosids</taxon>
        <taxon>malvids</taxon>
        <taxon>Brassicales</taxon>
        <taxon>Brassicaceae</taxon>
        <taxon>Camelineae</taxon>
        <taxon>Arabidopsis</taxon>
    </lineage>
</organism>
<evidence type="ECO:0000256" key="1">
    <source>
        <dbReference type="SAM" id="MobiDB-lite"/>
    </source>
</evidence>
<evidence type="ECO:0000313" key="2">
    <source>
        <dbReference type="EMBL" id="EFH64052.1"/>
    </source>
</evidence>
<keyword evidence="3" id="KW-1185">Reference proteome</keyword>
<evidence type="ECO:0000313" key="3">
    <source>
        <dbReference type="Proteomes" id="UP000008694"/>
    </source>
</evidence>
<proteinExistence type="predicted"/>